<dbReference type="EMBL" id="ML143398">
    <property type="protein sequence ID" value="TBU31581.1"/>
    <property type="molecule type" value="Genomic_DNA"/>
</dbReference>
<feature type="compositionally biased region" description="Low complexity" evidence="1">
    <location>
        <begin position="179"/>
        <end position="189"/>
    </location>
</feature>
<dbReference type="GO" id="GO:0006511">
    <property type="term" value="P:ubiquitin-dependent protein catabolic process"/>
    <property type="evidence" value="ECO:0007669"/>
    <property type="project" value="TreeGrafter"/>
</dbReference>
<name>A0A4Q9MYC5_9APHY</name>
<evidence type="ECO:0000313" key="3">
    <source>
        <dbReference type="EMBL" id="TBU31581.1"/>
    </source>
</evidence>
<dbReference type="SUPFAM" id="SSF46934">
    <property type="entry name" value="UBA-like"/>
    <property type="match status" value="1"/>
</dbReference>
<protein>
    <recommendedName>
        <fullName evidence="2">CUE domain-containing protein</fullName>
    </recommendedName>
</protein>
<dbReference type="Pfam" id="PF02845">
    <property type="entry name" value="CUE"/>
    <property type="match status" value="1"/>
</dbReference>
<dbReference type="PROSITE" id="PS51140">
    <property type="entry name" value="CUE"/>
    <property type="match status" value="1"/>
</dbReference>
<dbReference type="GO" id="GO:0043130">
    <property type="term" value="F:ubiquitin binding"/>
    <property type="evidence" value="ECO:0007669"/>
    <property type="project" value="InterPro"/>
</dbReference>
<dbReference type="Gene3D" id="1.10.8.10">
    <property type="entry name" value="DNA helicase RuvA subunit, C-terminal domain"/>
    <property type="match status" value="1"/>
</dbReference>
<dbReference type="InterPro" id="IPR003892">
    <property type="entry name" value="CUE"/>
</dbReference>
<feature type="region of interest" description="Disordered" evidence="1">
    <location>
        <begin position="96"/>
        <end position="145"/>
    </location>
</feature>
<dbReference type="GO" id="GO:0005737">
    <property type="term" value="C:cytoplasm"/>
    <property type="evidence" value="ECO:0007669"/>
    <property type="project" value="TreeGrafter"/>
</dbReference>
<dbReference type="Proteomes" id="UP000292957">
    <property type="component" value="Unassembled WGS sequence"/>
</dbReference>
<reference evidence="3" key="1">
    <citation type="submission" date="2019-01" db="EMBL/GenBank/DDBJ databases">
        <title>Draft genome sequences of three monokaryotic isolates of the white-rot basidiomycete fungus Dichomitus squalens.</title>
        <authorList>
            <consortium name="DOE Joint Genome Institute"/>
            <person name="Lopez S.C."/>
            <person name="Andreopoulos B."/>
            <person name="Pangilinan J."/>
            <person name="Lipzen A."/>
            <person name="Riley R."/>
            <person name="Ahrendt S."/>
            <person name="Ng V."/>
            <person name="Barry K."/>
            <person name="Daum C."/>
            <person name="Grigoriev I.V."/>
            <person name="Hilden K.S."/>
            <person name="Makela M.R."/>
            <person name="de Vries R.P."/>
        </authorList>
    </citation>
    <scope>NUCLEOTIDE SEQUENCE [LARGE SCALE GENOMIC DNA]</scope>
    <source>
        <strain evidence="3">OM18370.1</strain>
    </source>
</reference>
<feature type="region of interest" description="Disordered" evidence="1">
    <location>
        <begin position="1"/>
        <end position="26"/>
    </location>
</feature>
<dbReference type="CDD" id="cd14279">
    <property type="entry name" value="CUE"/>
    <property type="match status" value="1"/>
</dbReference>
<feature type="region of interest" description="Disordered" evidence="1">
    <location>
        <begin position="177"/>
        <end position="325"/>
    </location>
</feature>
<evidence type="ECO:0000256" key="1">
    <source>
        <dbReference type="SAM" id="MobiDB-lite"/>
    </source>
</evidence>
<dbReference type="PANTHER" id="PTHR16461">
    <property type="entry name" value="TOLL-INTERACTING PROTEIN"/>
    <property type="match status" value="1"/>
</dbReference>
<dbReference type="PANTHER" id="PTHR16461:SF5">
    <property type="entry name" value="TOLL-INTERACTING PROTEIN"/>
    <property type="match status" value="1"/>
</dbReference>
<dbReference type="OrthoDB" id="9942608at2759"/>
<proteinExistence type="predicted"/>
<feature type="compositionally biased region" description="Low complexity" evidence="1">
    <location>
        <begin position="258"/>
        <end position="269"/>
    </location>
</feature>
<dbReference type="InterPro" id="IPR009060">
    <property type="entry name" value="UBA-like_sf"/>
</dbReference>
<feature type="compositionally biased region" description="Polar residues" evidence="1">
    <location>
        <begin position="243"/>
        <end position="255"/>
    </location>
</feature>
<dbReference type="AlphaFoldDB" id="A0A4Q9MYC5"/>
<organism evidence="3">
    <name type="scientific">Dichomitus squalens</name>
    <dbReference type="NCBI Taxonomy" id="114155"/>
    <lineage>
        <taxon>Eukaryota</taxon>
        <taxon>Fungi</taxon>
        <taxon>Dikarya</taxon>
        <taxon>Basidiomycota</taxon>
        <taxon>Agaricomycotina</taxon>
        <taxon>Agaricomycetes</taxon>
        <taxon>Polyporales</taxon>
        <taxon>Polyporaceae</taxon>
        <taxon>Dichomitus</taxon>
    </lineage>
</organism>
<gene>
    <name evidence="3" type="ORF">BD311DRAFT_656168</name>
</gene>
<evidence type="ECO:0000259" key="2">
    <source>
        <dbReference type="PROSITE" id="PS51140"/>
    </source>
</evidence>
<dbReference type="GO" id="GO:0031624">
    <property type="term" value="F:ubiquitin conjugating enzyme binding"/>
    <property type="evidence" value="ECO:0007669"/>
    <property type="project" value="TreeGrafter"/>
</dbReference>
<sequence length="325" mass="35176">MGTNAPNPEGPTVPGVDAAAQEERVSPQVESLRAMFPDFDVTVLQSVLDSVNNDQERALDVLLGMSDPEYVSTTEPVQHVQPSLDLDEQLARQLMLEDQQQQQQRQASGQSWPRRSEGDVPYQARRQPGSPPAPNNGGEQSDQFQELQRTMGQIAESGKRTFSSIVSRVKAKINEYEQSRSSSASAPPQWGSAPPANLDRHTASEAYQQQYFGSAVPAQPTRSAVHDPADLHGYDPPAISLPIPTTATQQSTTGLGLSASPSTPPSSYIPRPPPTSSGSPVNPAKIGLLPKRPVSLLNTNSPPATRPSDEDDDLEYVENPFEEHK</sequence>
<feature type="compositionally biased region" description="Basic and acidic residues" evidence="1">
    <location>
        <begin position="224"/>
        <end position="233"/>
    </location>
</feature>
<feature type="domain" description="CUE" evidence="2">
    <location>
        <begin position="24"/>
        <end position="67"/>
    </location>
</feature>
<accession>A0A4Q9MYC5</accession>